<dbReference type="AlphaFoldDB" id="A0A1S1HIE0"/>
<dbReference type="Pfam" id="PF02794">
    <property type="entry name" value="HlyC"/>
    <property type="match status" value="1"/>
</dbReference>
<dbReference type="EC" id="2.3.1.-" evidence="2"/>
<evidence type="ECO:0000313" key="4">
    <source>
        <dbReference type="Proteomes" id="UP000179467"/>
    </source>
</evidence>
<evidence type="ECO:0000313" key="3">
    <source>
        <dbReference type="EMBL" id="OHT22044.1"/>
    </source>
</evidence>
<dbReference type="GO" id="GO:0016746">
    <property type="term" value="F:acyltransferase activity"/>
    <property type="evidence" value="ECO:0007669"/>
    <property type="project" value="UniProtKB-UniRule"/>
</dbReference>
<evidence type="ECO:0000256" key="1">
    <source>
        <dbReference type="ARBA" id="ARBA00005686"/>
    </source>
</evidence>
<keyword evidence="2" id="KW-0963">Cytoplasm</keyword>
<evidence type="ECO:0000256" key="2">
    <source>
        <dbReference type="RuleBase" id="RU368102"/>
    </source>
</evidence>
<dbReference type="GO" id="GO:0009404">
    <property type="term" value="P:toxin metabolic process"/>
    <property type="evidence" value="ECO:0007669"/>
    <property type="project" value="UniProtKB-UniRule"/>
</dbReference>
<comment type="similarity">
    <text evidence="1 2">Belongs to the RTX toxin acyltransferase family.</text>
</comment>
<organism evidence="3 4">
    <name type="scientific">Edaphosphingomonas haloaromaticamans</name>
    <dbReference type="NCBI Taxonomy" id="653954"/>
    <lineage>
        <taxon>Bacteria</taxon>
        <taxon>Pseudomonadati</taxon>
        <taxon>Pseudomonadota</taxon>
        <taxon>Alphaproteobacteria</taxon>
        <taxon>Sphingomonadales</taxon>
        <taxon>Rhizorhabdaceae</taxon>
        <taxon>Edaphosphingomonas</taxon>
    </lineage>
</organism>
<keyword evidence="2" id="KW-0204">Cytolysis</keyword>
<gene>
    <name evidence="3" type="ORF">BHE75_04060</name>
</gene>
<keyword evidence="4" id="KW-1185">Reference proteome</keyword>
<dbReference type="EMBL" id="MIPT01000001">
    <property type="protein sequence ID" value="OHT22044.1"/>
    <property type="molecule type" value="Genomic_DNA"/>
</dbReference>
<protein>
    <recommendedName>
        <fullName evidence="2">RTX toxin-activating lysine-acyltransferase</fullName>
        <ecNumber evidence="2">2.3.1.-</ecNumber>
    </recommendedName>
</protein>
<dbReference type="Proteomes" id="UP000179467">
    <property type="component" value="Unassembled WGS sequence"/>
</dbReference>
<sequence length="129" mass="14187">MPALIHQQFYIFHDGDKPVGLALWAKCGAQAERKLEGGMIEPENRLTLEEWRSGDRLWLVDLIAPFANAENRHREVMIADLISGPLKGQAFSFHQTDPATGKRAVQQVGADAGDKLKAVIEKALADTAP</sequence>
<proteinExistence type="inferred from homology"/>
<dbReference type="GO" id="GO:0005737">
    <property type="term" value="C:cytoplasm"/>
    <property type="evidence" value="ECO:0007669"/>
    <property type="project" value="UniProtKB-SubCell"/>
</dbReference>
<comment type="subcellular location">
    <subcellularLocation>
        <location evidence="2">Cytoplasm</location>
    </subcellularLocation>
</comment>
<dbReference type="InterPro" id="IPR003996">
    <property type="entry name" value="RTX_toxin-activating_protC_bac"/>
</dbReference>
<comment type="caution">
    <text evidence="3">The sequence shown here is derived from an EMBL/GenBank/DDBJ whole genome shotgun (WGS) entry which is preliminary data.</text>
</comment>
<dbReference type="GO" id="GO:0031640">
    <property type="term" value="P:killing of cells of another organism"/>
    <property type="evidence" value="ECO:0007669"/>
    <property type="project" value="UniProtKB-KW"/>
</dbReference>
<name>A0A1S1HIE0_9SPHN</name>
<keyword evidence="2 3" id="KW-0808">Transferase</keyword>
<keyword evidence="2 3" id="KW-0012">Acyltransferase</keyword>
<comment type="function">
    <text evidence="2">Involved in fatty acylation of protoxin at internal lysine residues, thereby converting it to the active toxin.</text>
</comment>
<reference evidence="3 4" key="1">
    <citation type="submission" date="2016-09" db="EMBL/GenBank/DDBJ databases">
        <title>Metabolic pathway, cell adaptation mechanisms and a novel monoxygenase revealed through proteogenomic-transcription analysis of a Sphingomonas haloaromaticamans strain degrading the fungicide ortho-phenylphenol.</title>
        <authorList>
            <person name="Perruchon C."/>
            <person name="Papadopoulou E.S."/>
            <person name="Rousidou C."/>
            <person name="Vasileiadis S."/>
            <person name="Tanou G."/>
            <person name="Amoutzias G."/>
            <person name="Molassiotis A."/>
            <person name="Karpouzas D.G."/>
        </authorList>
    </citation>
    <scope>NUCLEOTIDE SEQUENCE [LARGE SCALE GENOMIC DNA]</scope>
    <source>
        <strain evidence="3 4">P3</strain>
    </source>
</reference>
<accession>A0A1S1HIE0</accession>